<name>A0AAD8HJ49_9APIA</name>
<reference evidence="1" key="2">
    <citation type="submission" date="2023-05" db="EMBL/GenBank/DDBJ databases">
        <authorList>
            <person name="Schelkunov M.I."/>
        </authorList>
    </citation>
    <scope>NUCLEOTIDE SEQUENCE</scope>
    <source>
        <strain evidence="1">Hsosn_3</strain>
        <tissue evidence="1">Leaf</tissue>
    </source>
</reference>
<proteinExistence type="predicted"/>
<dbReference type="PANTHER" id="PTHR33527">
    <property type="entry name" value="OS07G0274300 PROTEIN"/>
    <property type="match status" value="1"/>
</dbReference>
<dbReference type="EMBL" id="JAUIZM010000008">
    <property type="protein sequence ID" value="KAK1367541.1"/>
    <property type="molecule type" value="Genomic_DNA"/>
</dbReference>
<dbReference type="PANTHER" id="PTHR33527:SF14">
    <property type="entry name" value="OS07G0274300 PROTEIN"/>
    <property type="match status" value="1"/>
</dbReference>
<evidence type="ECO:0000313" key="2">
    <source>
        <dbReference type="Proteomes" id="UP001237642"/>
    </source>
</evidence>
<dbReference type="AlphaFoldDB" id="A0AAD8HJ49"/>
<protein>
    <submittedName>
        <fullName evidence="1">RNA-binding protein Musashi Rbp6 like</fullName>
    </submittedName>
</protein>
<reference evidence="1" key="1">
    <citation type="submission" date="2023-02" db="EMBL/GenBank/DDBJ databases">
        <title>Genome of toxic invasive species Heracleum sosnowskyi carries increased number of genes despite the absence of recent whole-genome duplications.</title>
        <authorList>
            <person name="Schelkunov M."/>
            <person name="Shtratnikova V."/>
            <person name="Makarenko M."/>
            <person name="Klepikova A."/>
            <person name="Omelchenko D."/>
            <person name="Novikova G."/>
            <person name="Obukhova E."/>
            <person name="Bogdanov V."/>
            <person name="Penin A."/>
            <person name="Logacheva M."/>
        </authorList>
    </citation>
    <scope>NUCLEOTIDE SEQUENCE</scope>
    <source>
        <strain evidence="1">Hsosn_3</strain>
        <tissue evidence="1">Leaf</tissue>
    </source>
</reference>
<accession>A0AAD8HJ49</accession>
<keyword evidence="2" id="KW-1185">Reference proteome</keyword>
<dbReference type="Proteomes" id="UP001237642">
    <property type="component" value="Unassembled WGS sequence"/>
</dbReference>
<organism evidence="1 2">
    <name type="scientific">Heracleum sosnowskyi</name>
    <dbReference type="NCBI Taxonomy" id="360622"/>
    <lineage>
        <taxon>Eukaryota</taxon>
        <taxon>Viridiplantae</taxon>
        <taxon>Streptophyta</taxon>
        <taxon>Embryophyta</taxon>
        <taxon>Tracheophyta</taxon>
        <taxon>Spermatophyta</taxon>
        <taxon>Magnoliopsida</taxon>
        <taxon>eudicotyledons</taxon>
        <taxon>Gunneridae</taxon>
        <taxon>Pentapetalae</taxon>
        <taxon>asterids</taxon>
        <taxon>campanulids</taxon>
        <taxon>Apiales</taxon>
        <taxon>Apiaceae</taxon>
        <taxon>Apioideae</taxon>
        <taxon>apioid superclade</taxon>
        <taxon>Tordylieae</taxon>
        <taxon>Tordyliinae</taxon>
        <taxon>Heracleum</taxon>
    </lineage>
</organism>
<gene>
    <name evidence="1" type="ORF">POM88_033633</name>
</gene>
<sequence>MEEGFPSLPNMQTEVQISREYFYQFHSIDRRLYLTLVADLLYNPLEAMKIMALWLWLERVRFFNIVKRILELPIVLIDDLAKEANICLSFIDNSLSLLLMPEASEIPLTESVIQKNFSLQYLQKNRTLAKLGVKKVCNTICMPAFYDLMQQAILQNEAQRIVESQQLLMQQKMLSDGFGNGVVPTDERTMFVTFSKGYPVAEWEVRDFFAQIFGDCIESFYMQQVKNMEDQALFARIVFFRADLIHMILNGVPKAKFTINGKHVWMRKFVPKRTMIVTE</sequence>
<evidence type="ECO:0000313" key="1">
    <source>
        <dbReference type="EMBL" id="KAK1367541.1"/>
    </source>
</evidence>
<comment type="caution">
    <text evidence="1">The sequence shown here is derived from an EMBL/GenBank/DDBJ whole genome shotgun (WGS) entry which is preliminary data.</text>
</comment>